<organism evidence="1 2">
    <name type="scientific">Clarias magur</name>
    <name type="common">Asian catfish</name>
    <name type="synonym">Macropteronotus magur</name>
    <dbReference type="NCBI Taxonomy" id="1594786"/>
    <lineage>
        <taxon>Eukaryota</taxon>
        <taxon>Metazoa</taxon>
        <taxon>Chordata</taxon>
        <taxon>Craniata</taxon>
        <taxon>Vertebrata</taxon>
        <taxon>Euteleostomi</taxon>
        <taxon>Actinopterygii</taxon>
        <taxon>Neopterygii</taxon>
        <taxon>Teleostei</taxon>
        <taxon>Ostariophysi</taxon>
        <taxon>Siluriformes</taxon>
        <taxon>Clariidae</taxon>
        <taxon>Clarias</taxon>
    </lineage>
</organism>
<feature type="non-terminal residue" evidence="1">
    <location>
        <position position="1"/>
    </location>
</feature>
<keyword evidence="2" id="KW-1185">Reference proteome</keyword>
<feature type="non-terminal residue" evidence="1">
    <location>
        <position position="53"/>
    </location>
</feature>
<name>A0A8J4UUM4_CLAMG</name>
<protein>
    <submittedName>
        <fullName evidence="1">Uncharacterized protein</fullName>
    </submittedName>
</protein>
<dbReference type="Proteomes" id="UP000727407">
    <property type="component" value="Unassembled WGS sequence"/>
</dbReference>
<accession>A0A8J4UUM4</accession>
<reference evidence="1" key="1">
    <citation type="submission" date="2020-07" db="EMBL/GenBank/DDBJ databases">
        <title>Clarias magur genome sequencing, assembly and annotation.</title>
        <authorList>
            <person name="Kushwaha B."/>
            <person name="Kumar R."/>
            <person name="Das P."/>
            <person name="Joshi C.G."/>
            <person name="Kumar D."/>
            <person name="Nagpure N.S."/>
            <person name="Pandey M."/>
            <person name="Agarwal S."/>
            <person name="Srivastava S."/>
            <person name="Singh M."/>
            <person name="Sahoo L."/>
            <person name="Jayasankar P."/>
            <person name="Meher P.K."/>
            <person name="Koringa P.G."/>
            <person name="Iquebal M.A."/>
            <person name="Das S.P."/>
            <person name="Bit A."/>
            <person name="Patnaik S."/>
            <person name="Patel N."/>
            <person name="Shah T.M."/>
            <person name="Hinsu A."/>
            <person name="Jena J.K."/>
        </authorList>
    </citation>
    <scope>NUCLEOTIDE SEQUENCE</scope>
    <source>
        <strain evidence="1">CIFAMagur01</strain>
        <tissue evidence="1">Testis</tissue>
    </source>
</reference>
<dbReference type="OrthoDB" id="69496at2759"/>
<gene>
    <name evidence="1" type="ORF">DAT39_006035</name>
</gene>
<proteinExistence type="predicted"/>
<evidence type="ECO:0000313" key="1">
    <source>
        <dbReference type="EMBL" id="KAF5904205.1"/>
    </source>
</evidence>
<dbReference type="AlphaFoldDB" id="A0A8J4UUM4"/>
<dbReference type="EMBL" id="QNUK01000061">
    <property type="protein sequence ID" value="KAF5904205.1"/>
    <property type="molecule type" value="Genomic_DNA"/>
</dbReference>
<comment type="caution">
    <text evidence="1">The sequence shown here is derived from an EMBL/GenBank/DDBJ whole genome shotgun (WGS) entry which is preliminary data.</text>
</comment>
<evidence type="ECO:0000313" key="2">
    <source>
        <dbReference type="Proteomes" id="UP000727407"/>
    </source>
</evidence>
<sequence length="53" mass="5827">AAQCKEQISSDSGFMIGTYEHDLQRGNKAQITCLLCKTILELVLKSVGRNVSK</sequence>